<evidence type="ECO:0000313" key="3">
    <source>
        <dbReference type="Proteomes" id="UP000238479"/>
    </source>
</evidence>
<protein>
    <submittedName>
        <fullName evidence="2">Uncharacterized protein</fullName>
    </submittedName>
</protein>
<dbReference type="AlphaFoldDB" id="A0A2P6PX36"/>
<feature type="compositionally biased region" description="Basic residues" evidence="1">
    <location>
        <begin position="42"/>
        <end position="54"/>
    </location>
</feature>
<evidence type="ECO:0000313" key="2">
    <source>
        <dbReference type="EMBL" id="PRQ26502.1"/>
    </source>
</evidence>
<dbReference type="EMBL" id="PDCK01000044">
    <property type="protein sequence ID" value="PRQ26502.1"/>
    <property type="molecule type" value="Genomic_DNA"/>
</dbReference>
<comment type="caution">
    <text evidence="2">The sequence shown here is derived from an EMBL/GenBank/DDBJ whole genome shotgun (WGS) entry which is preliminary data.</text>
</comment>
<reference evidence="2 3" key="1">
    <citation type="journal article" date="2018" name="Nat. Genet.">
        <title>The Rosa genome provides new insights in the design of modern roses.</title>
        <authorList>
            <person name="Bendahmane M."/>
        </authorList>
    </citation>
    <scope>NUCLEOTIDE SEQUENCE [LARGE SCALE GENOMIC DNA]</scope>
    <source>
        <strain evidence="3">cv. Old Blush</strain>
    </source>
</reference>
<evidence type="ECO:0000256" key="1">
    <source>
        <dbReference type="SAM" id="MobiDB-lite"/>
    </source>
</evidence>
<accession>A0A2P6PX36</accession>
<name>A0A2P6PX36_ROSCH</name>
<dbReference type="Gramene" id="PRQ26502">
    <property type="protein sequence ID" value="PRQ26502"/>
    <property type="gene ID" value="RchiOBHm_Chr6g0295341"/>
</dbReference>
<organism evidence="2 3">
    <name type="scientific">Rosa chinensis</name>
    <name type="common">China rose</name>
    <dbReference type="NCBI Taxonomy" id="74649"/>
    <lineage>
        <taxon>Eukaryota</taxon>
        <taxon>Viridiplantae</taxon>
        <taxon>Streptophyta</taxon>
        <taxon>Embryophyta</taxon>
        <taxon>Tracheophyta</taxon>
        <taxon>Spermatophyta</taxon>
        <taxon>Magnoliopsida</taxon>
        <taxon>eudicotyledons</taxon>
        <taxon>Gunneridae</taxon>
        <taxon>Pentapetalae</taxon>
        <taxon>rosids</taxon>
        <taxon>fabids</taxon>
        <taxon>Rosales</taxon>
        <taxon>Rosaceae</taxon>
        <taxon>Rosoideae</taxon>
        <taxon>Rosoideae incertae sedis</taxon>
        <taxon>Rosa</taxon>
    </lineage>
</organism>
<dbReference type="Proteomes" id="UP000238479">
    <property type="component" value="Chromosome 6"/>
</dbReference>
<feature type="region of interest" description="Disordered" evidence="1">
    <location>
        <begin position="29"/>
        <end position="54"/>
    </location>
</feature>
<proteinExistence type="predicted"/>
<keyword evidence="3" id="KW-1185">Reference proteome</keyword>
<gene>
    <name evidence="2" type="ORF">RchiOBHm_Chr6g0295341</name>
</gene>
<sequence>MHKTTWEKIGVQMDASGLIPLPIYSSYENRKHRKKEEQSTIKPRRRRKRKKQIG</sequence>